<dbReference type="InterPro" id="IPR011009">
    <property type="entry name" value="Kinase-like_dom_sf"/>
</dbReference>
<dbReference type="InterPro" id="IPR002575">
    <property type="entry name" value="Aminoglycoside_PTrfase"/>
</dbReference>
<evidence type="ECO:0000259" key="1">
    <source>
        <dbReference type="Pfam" id="PF01636"/>
    </source>
</evidence>
<dbReference type="Proteomes" id="UP000526734">
    <property type="component" value="Unassembled WGS sequence"/>
</dbReference>
<sequence length="308" mass="34230">MFPPAATAAEFDQLAREDLLPAVRDLLRTLGEHGEPVPFADGSLPVYAVGEQLVLKLYPPVYLDELTTERTMLEVLHGKLPIPTPGVVHAGTRDGWGYVVMERLRGHSLSQVWPDLSAAGRLALAPQIGEALSALHAVRDPALSVLAPQDWTAFLAAQREKLVDHHRKTTLDEHWLAQLPEFVDSVELGTPETVPLHTEVMRDHLMVTREGDGWRLSGLFDFEPAMRGAAEYEFAAVGLFVSSGDPAFLRSLLLAYGYRPDDLGPDFSRRCLAYTLLHVYSNFRWYLDVLPAPEKPTFVSLADAWWGV</sequence>
<accession>A0A7W3ZF45</accession>
<keyword evidence="2" id="KW-0808">Transferase</keyword>
<keyword evidence="3" id="KW-1185">Reference proteome</keyword>
<dbReference type="PANTHER" id="PTHR21310">
    <property type="entry name" value="AMINOGLYCOSIDE PHOSPHOTRANSFERASE-RELATED-RELATED"/>
    <property type="match status" value="1"/>
</dbReference>
<dbReference type="EMBL" id="JACGZW010000015">
    <property type="protein sequence ID" value="MBB1158727.1"/>
    <property type="molecule type" value="Genomic_DNA"/>
</dbReference>
<dbReference type="CDD" id="cd05120">
    <property type="entry name" value="APH_ChoK_like"/>
    <property type="match status" value="1"/>
</dbReference>
<dbReference type="InterPro" id="IPR051678">
    <property type="entry name" value="AGP_Transferase"/>
</dbReference>
<dbReference type="PIRSF" id="PIRSF000707">
    <property type="entry name" value="Hygromycin-B_kinase"/>
    <property type="match status" value="1"/>
</dbReference>
<dbReference type="SUPFAM" id="SSF56112">
    <property type="entry name" value="Protein kinase-like (PK-like)"/>
    <property type="match status" value="1"/>
</dbReference>
<organism evidence="2 3">
    <name type="scientific">Amycolatopsis dendrobii</name>
    <dbReference type="NCBI Taxonomy" id="2760662"/>
    <lineage>
        <taxon>Bacteria</taxon>
        <taxon>Bacillati</taxon>
        <taxon>Actinomycetota</taxon>
        <taxon>Actinomycetes</taxon>
        <taxon>Pseudonocardiales</taxon>
        <taxon>Pseudonocardiaceae</taxon>
        <taxon>Amycolatopsis</taxon>
    </lineage>
</organism>
<evidence type="ECO:0000313" key="3">
    <source>
        <dbReference type="Proteomes" id="UP000526734"/>
    </source>
</evidence>
<dbReference type="Gene3D" id="3.90.1200.10">
    <property type="match status" value="1"/>
</dbReference>
<gene>
    <name evidence="2" type="ORF">H4281_36760</name>
</gene>
<proteinExistence type="predicted"/>
<feature type="domain" description="Aminoglycoside phosphotransferase" evidence="1">
    <location>
        <begin position="38"/>
        <end position="260"/>
    </location>
</feature>
<dbReference type="PANTHER" id="PTHR21310:SF15">
    <property type="entry name" value="AMINOGLYCOSIDE PHOSPHOTRANSFERASE DOMAIN-CONTAINING PROTEIN"/>
    <property type="match status" value="1"/>
</dbReference>
<reference evidence="2 3" key="1">
    <citation type="submission" date="2020-08" db="EMBL/GenBank/DDBJ databases">
        <title>Amycolatopsis sp. nov. DR6-1 isolated from Dendrobium heterocarpum.</title>
        <authorList>
            <person name="Tedsree N."/>
            <person name="Kuncharoen N."/>
            <person name="Likhitwitayawuid K."/>
            <person name="Tanasupawat S."/>
        </authorList>
    </citation>
    <scope>NUCLEOTIDE SEQUENCE [LARGE SCALE GENOMIC DNA]</scope>
    <source>
        <strain evidence="2 3">DR6-1</strain>
    </source>
</reference>
<dbReference type="Pfam" id="PF01636">
    <property type="entry name" value="APH"/>
    <property type="match status" value="1"/>
</dbReference>
<dbReference type="GO" id="GO:0016740">
    <property type="term" value="F:transferase activity"/>
    <property type="evidence" value="ECO:0007669"/>
    <property type="project" value="UniProtKB-KW"/>
</dbReference>
<protein>
    <submittedName>
        <fullName evidence="2">Phosphotransferase</fullName>
    </submittedName>
</protein>
<evidence type="ECO:0000313" key="2">
    <source>
        <dbReference type="EMBL" id="MBB1158727.1"/>
    </source>
</evidence>
<name>A0A7W3ZF45_9PSEU</name>
<dbReference type="InterPro" id="IPR016259">
    <property type="entry name" value="Hygromycin-B_Kinase"/>
</dbReference>
<dbReference type="RefSeq" id="WP_182895467.1">
    <property type="nucleotide sequence ID" value="NZ_JACGZW010000015.1"/>
</dbReference>
<comment type="caution">
    <text evidence="2">The sequence shown here is derived from an EMBL/GenBank/DDBJ whole genome shotgun (WGS) entry which is preliminary data.</text>
</comment>
<dbReference type="AlphaFoldDB" id="A0A7W3ZF45"/>